<dbReference type="GO" id="GO:0005886">
    <property type="term" value="C:plasma membrane"/>
    <property type="evidence" value="ECO:0007669"/>
    <property type="project" value="TreeGrafter"/>
</dbReference>
<organism evidence="7 8">
    <name type="scientific">Tilletia horrida</name>
    <dbReference type="NCBI Taxonomy" id="155126"/>
    <lineage>
        <taxon>Eukaryota</taxon>
        <taxon>Fungi</taxon>
        <taxon>Dikarya</taxon>
        <taxon>Basidiomycota</taxon>
        <taxon>Ustilaginomycotina</taxon>
        <taxon>Exobasidiomycetes</taxon>
        <taxon>Tilletiales</taxon>
        <taxon>Tilletiaceae</taxon>
        <taxon>Tilletia</taxon>
    </lineage>
</organism>
<comment type="subcellular location">
    <subcellularLocation>
        <location evidence="1">Membrane</location>
        <topology evidence="1">Multi-pass membrane protein</topology>
    </subcellularLocation>
</comment>
<evidence type="ECO:0000256" key="2">
    <source>
        <dbReference type="ARBA" id="ARBA00022692"/>
    </source>
</evidence>
<evidence type="ECO:0000313" key="8">
    <source>
        <dbReference type="Proteomes" id="UP001176521"/>
    </source>
</evidence>
<feature type="transmembrane region" description="Helical" evidence="5">
    <location>
        <begin position="134"/>
        <end position="157"/>
    </location>
</feature>
<feature type="domain" description="Major facilitator superfamily (MFS) profile" evidence="6">
    <location>
        <begin position="42"/>
        <end position="457"/>
    </location>
</feature>
<feature type="transmembrane region" description="Helical" evidence="5">
    <location>
        <begin position="299"/>
        <end position="319"/>
    </location>
</feature>
<dbReference type="Proteomes" id="UP001176521">
    <property type="component" value="Unassembled WGS sequence"/>
</dbReference>
<gene>
    <name evidence="7" type="ORF">OC842_006096</name>
</gene>
<dbReference type="Gene3D" id="1.20.1250.20">
    <property type="entry name" value="MFS general substrate transporter like domains"/>
    <property type="match status" value="2"/>
</dbReference>
<dbReference type="AlphaFoldDB" id="A0AAN6G7W2"/>
<accession>A0AAN6G7W2</accession>
<dbReference type="EMBL" id="JAPDMQ010000502">
    <property type="protein sequence ID" value="KAK0523580.1"/>
    <property type="molecule type" value="Genomic_DNA"/>
</dbReference>
<sequence length="500" mass="53857">MHRFLQRLITVPTKEERARARAGAPLNPFKLAAMLSPLQAAFWAVGFLSWASDAADFFAVSLNVARLTTFFGFGKDNHKVTAAITLTVLLRPIGGLLFGLLSDRYGRKWPMVANLVLISAFSLATARVKTFHQFLAVRALFGIGMGGIWGQSCTLALENMATPATGLFSGLLQQGYPFGYILVAIVNLAWVNHTHDDWSILFYFGAILSAIVAVLRLLLPESPHFVEIKKQRRAARGSQPASIKVFVEEIKWLIKNAGGRLVYGIMLVAGLSFLAHASQDVYPLILQKSKGLTAHQSSVSVIVGMTGGIVGGLTAGYVSQYCGRRLTIAAYSIASALLVPAWMLPTTFSGLAAGAFFLQFFVQGMGGVLPALLQDMAPRRYKATFPGVVHQTGVMISACSAQIETTIGDHLQIHNPKFIAGGKEPETIPDYAKVSAIFLAIMASYVLLVVIFGPEYDGRPKLDESDLAGTAGVMEGKNVSEETATIAQLKQTDSATERSA</sequence>
<evidence type="ECO:0000256" key="4">
    <source>
        <dbReference type="ARBA" id="ARBA00023136"/>
    </source>
</evidence>
<protein>
    <recommendedName>
        <fullName evidence="6">Major facilitator superfamily (MFS) profile domain-containing protein</fullName>
    </recommendedName>
</protein>
<feature type="transmembrane region" description="Helical" evidence="5">
    <location>
        <begin position="200"/>
        <end position="219"/>
    </location>
</feature>
<reference evidence="7" key="1">
    <citation type="journal article" date="2023" name="PhytoFront">
        <title>Draft Genome Resources of Seven Strains of Tilletia horrida, Causal Agent of Kernel Smut of Rice.</title>
        <authorList>
            <person name="Khanal S."/>
            <person name="Antony Babu S."/>
            <person name="Zhou X.G."/>
        </authorList>
    </citation>
    <scope>NUCLEOTIDE SEQUENCE</scope>
    <source>
        <strain evidence="7">TX3</strain>
    </source>
</reference>
<evidence type="ECO:0000259" key="6">
    <source>
        <dbReference type="PROSITE" id="PS50850"/>
    </source>
</evidence>
<keyword evidence="4 5" id="KW-0472">Membrane</keyword>
<evidence type="ECO:0000256" key="1">
    <source>
        <dbReference type="ARBA" id="ARBA00004141"/>
    </source>
</evidence>
<dbReference type="InterPro" id="IPR036259">
    <property type="entry name" value="MFS_trans_sf"/>
</dbReference>
<evidence type="ECO:0000256" key="5">
    <source>
        <dbReference type="SAM" id="Phobius"/>
    </source>
</evidence>
<feature type="transmembrane region" description="Helical" evidence="5">
    <location>
        <begin position="178"/>
        <end position="194"/>
    </location>
</feature>
<dbReference type="PROSITE" id="PS50850">
    <property type="entry name" value="MFS"/>
    <property type="match status" value="1"/>
</dbReference>
<dbReference type="InterPro" id="IPR020846">
    <property type="entry name" value="MFS_dom"/>
</dbReference>
<proteinExistence type="predicted"/>
<feature type="transmembrane region" description="Helical" evidence="5">
    <location>
        <begin position="80"/>
        <end position="102"/>
    </location>
</feature>
<dbReference type="GO" id="GO:0035879">
    <property type="term" value="P:plasma membrane lactate transport"/>
    <property type="evidence" value="ECO:0007669"/>
    <property type="project" value="TreeGrafter"/>
</dbReference>
<dbReference type="CDD" id="cd17316">
    <property type="entry name" value="MFS_SV2_like"/>
    <property type="match status" value="1"/>
</dbReference>
<dbReference type="Pfam" id="PF00083">
    <property type="entry name" value="Sugar_tr"/>
    <property type="match status" value="1"/>
</dbReference>
<dbReference type="GO" id="GO:0015355">
    <property type="term" value="F:secondary active monocarboxylate transmembrane transporter activity"/>
    <property type="evidence" value="ECO:0007669"/>
    <property type="project" value="TreeGrafter"/>
</dbReference>
<evidence type="ECO:0000313" key="7">
    <source>
        <dbReference type="EMBL" id="KAK0523580.1"/>
    </source>
</evidence>
<comment type="caution">
    <text evidence="7">The sequence shown here is derived from an EMBL/GenBank/DDBJ whole genome shotgun (WGS) entry which is preliminary data.</text>
</comment>
<feature type="transmembrane region" description="Helical" evidence="5">
    <location>
        <begin position="431"/>
        <end position="452"/>
    </location>
</feature>
<feature type="transmembrane region" description="Helical" evidence="5">
    <location>
        <begin position="40"/>
        <end position="60"/>
    </location>
</feature>
<keyword evidence="3 5" id="KW-1133">Transmembrane helix</keyword>
<dbReference type="InterPro" id="IPR005828">
    <property type="entry name" value="MFS_sugar_transport-like"/>
</dbReference>
<dbReference type="PANTHER" id="PTHR23508">
    <property type="entry name" value="CARBOXYLIC ACID TRANSPORTER PROTEIN HOMOLOG"/>
    <property type="match status" value="1"/>
</dbReference>
<feature type="transmembrane region" description="Helical" evidence="5">
    <location>
        <begin position="326"/>
        <end position="344"/>
    </location>
</feature>
<evidence type="ECO:0000256" key="3">
    <source>
        <dbReference type="ARBA" id="ARBA00022989"/>
    </source>
</evidence>
<keyword evidence="8" id="KW-1185">Reference proteome</keyword>
<feature type="transmembrane region" description="Helical" evidence="5">
    <location>
        <begin position="350"/>
        <end position="373"/>
    </location>
</feature>
<dbReference type="SUPFAM" id="SSF103473">
    <property type="entry name" value="MFS general substrate transporter"/>
    <property type="match status" value="1"/>
</dbReference>
<dbReference type="PANTHER" id="PTHR23508:SF10">
    <property type="entry name" value="CARBOXYLIC ACID TRANSPORTER PROTEIN HOMOLOG"/>
    <property type="match status" value="1"/>
</dbReference>
<name>A0AAN6G7W2_9BASI</name>
<keyword evidence="2 5" id="KW-0812">Transmembrane</keyword>